<dbReference type="Pfam" id="PF07872">
    <property type="entry name" value="DUF1659"/>
    <property type="match status" value="1"/>
</dbReference>
<accession>A0A9E8LWJ3</accession>
<evidence type="ECO:0000313" key="3">
    <source>
        <dbReference type="Proteomes" id="UP001164718"/>
    </source>
</evidence>
<proteinExistence type="predicted"/>
<dbReference type="KEGG" id="faf:OE104_06005"/>
<evidence type="ECO:0000259" key="1">
    <source>
        <dbReference type="Pfam" id="PF07872"/>
    </source>
</evidence>
<dbReference type="InterPro" id="IPR012454">
    <property type="entry name" value="DUF1659"/>
</dbReference>
<keyword evidence="3" id="KW-1185">Reference proteome</keyword>
<dbReference type="Proteomes" id="UP001164718">
    <property type="component" value="Chromosome"/>
</dbReference>
<dbReference type="RefSeq" id="WP_275418673.1">
    <property type="nucleotide sequence ID" value="NZ_CP106878.1"/>
</dbReference>
<feature type="domain" description="DUF1659" evidence="1">
    <location>
        <begin position="2"/>
        <end position="72"/>
    </location>
</feature>
<protein>
    <submittedName>
        <fullName evidence="2">DUF1659 domain-containing protein</fullName>
    </submittedName>
</protein>
<organism evidence="2 3">
    <name type="scientific">Fervidibacillus albus</name>
    <dbReference type="NCBI Taxonomy" id="2980026"/>
    <lineage>
        <taxon>Bacteria</taxon>
        <taxon>Bacillati</taxon>
        <taxon>Bacillota</taxon>
        <taxon>Bacilli</taxon>
        <taxon>Bacillales</taxon>
        <taxon>Bacillaceae</taxon>
        <taxon>Fervidibacillus</taxon>
    </lineage>
</organism>
<name>A0A9E8LWJ3_9BACI</name>
<dbReference type="AlphaFoldDB" id="A0A9E8LWJ3"/>
<reference evidence="2" key="1">
    <citation type="submission" date="2022-09" db="EMBL/GenBank/DDBJ databases">
        <title>Complete Genomes of Fervidibacillus albus and Fervidibacillus halotolerans isolated from tidal flat sediments.</title>
        <authorList>
            <person name="Kwon K.K."/>
            <person name="Yang S.-H."/>
            <person name="Park M.J."/>
            <person name="Oh H.-M."/>
        </authorList>
    </citation>
    <scope>NUCLEOTIDE SEQUENCE</scope>
    <source>
        <strain evidence="2">MEBiC13591</strain>
    </source>
</reference>
<dbReference type="EMBL" id="CP106878">
    <property type="protein sequence ID" value="WAA10866.1"/>
    <property type="molecule type" value="Genomic_DNA"/>
</dbReference>
<sequence length="72" mass="7978">MAVTNKLDTNIRLVYEAGQDEDGKMIVKRKSYNNVNIDATADDIFSAAQALASLCSLPLFTIERNDVTEIIE</sequence>
<evidence type="ECO:0000313" key="2">
    <source>
        <dbReference type="EMBL" id="WAA10866.1"/>
    </source>
</evidence>
<gene>
    <name evidence="2" type="ORF">OE104_06005</name>
</gene>